<dbReference type="Pfam" id="PF00902">
    <property type="entry name" value="TatC"/>
    <property type="match status" value="1"/>
</dbReference>
<keyword evidence="5" id="KW-1003">Cell membrane</keyword>
<dbReference type="STRING" id="1524254.PHACT_06745"/>
<dbReference type="PANTHER" id="PTHR30371:SF0">
    <property type="entry name" value="SEC-INDEPENDENT PROTEIN TRANSLOCASE PROTEIN TATC, CHLOROPLASTIC-RELATED"/>
    <property type="match status" value="1"/>
</dbReference>
<keyword evidence="3 5" id="KW-1133">Transmembrane helix</keyword>
<dbReference type="PRINTS" id="PR01840">
    <property type="entry name" value="TATCFAMILY"/>
</dbReference>
<keyword evidence="2 5" id="KW-0812">Transmembrane</keyword>
<keyword evidence="7" id="KW-1185">Reference proteome</keyword>
<feature type="transmembrane region" description="Helical" evidence="5">
    <location>
        <begin position="14"/>
        <end position="32"/>
    </location>
</feature>
<keyword evidence="5" id="KW-0811">Translocation</keyword>
<dbReference type="GO" id="GO:0065002">
    <property type="term" value="P:intracellular protein transmembrane transport"/>
    <property type="evidence" value="ECO:0007669"/>
    <property type="project" value="TreeGrafter"/>
</dbReference>
<feature type="transmembrane region" description="Helical" evidence="5">
    <location>
        <begin position="151"/>
        <end position="175"/>
    </location>
</feature>
<comment type="similarity">
    <text evidence="5">Belongs to the TatC family.</text>
</comment>
<feature type="transmembrane region" description="Helical" evidence="5">
    <location>
        <begin position="187"/>
        <end position="204"/>
    </location>
</feature>
<evidence type="ECO:0000313" key="7">
    <source>
        <dbReference type="Proteomes" id="UP000175669"/>
    </source>
</evidence>
<evidence type="ECO:0000256" key="5">
    <source>
        <dbReference type="HAMAP-Rule" id="MF_00902"/>
    </source>
</evidence>
<feature type="transmembrane region" description="Helical" evidence="5">
    <location>
        <begin position="210"/>
        <end position="231"/>
    </location>
</feature>
<dbReference type="GO" id="GO:0033281">
    <property type="term" value="C:TAT protein transport complex"/>
    <property type="evidence" value="ECO:0007669"/>
    <property type="project" value="UniProtKB-UniRule"/>
</dbReference>
<comment type="subcellular location">
    <subcellularLocation>
        <location evidence="5">Cell membrane</location>
        <topology evidence="5">Multi-pass membrane protein</topology>
    </subcellularLocation>
    <subcellularLocation>
        <location evidence="1">Membrane</location>
        <topology evidence="1">Multi-pass membrane protein</topology>
    </subcellularLocation>
</comment>
<evidence type="ECO:0000256" key="4">
    <source>
        <dbReference type="ARBA" id="ARBA00023136"/>
    </source>
</evidence>
<accession>A0A1E8CNJ4</accession>
<organism evidence="6 7">
    <name type="scientific">Pseudohongiella acticola</name>
    <dbReference type="NCBI Taxonomy" id="1524254"/>
    <lineage>
        <taxon>Bacteria</taxon>
        <taxon>Pseudomonadati</taxon>
        <taxon>Pseudomonadota</taxon>
        <taxon>Gammaproteobacteria</taxon>
        <taxon>Pseudomonadales</taxon>
        <taxon>Pseudohongiellaceae</taxon>
        <taxon>Pseudohongiella</taxon>
    </lineage>
</organism>
<evidence type="ECO:0000313" key="6">
    <source>
        <dbReference type="EMBL" id="OFE13983.1"/>
    </source>
</evidence>
<dbReference type="AlphaFoldDB" id="A0A1E8CNJ4"/>
<proteinExistence type="inferred from homology"/>
<dbReference type="NCBIfam" id="TIGR00945">
    <property type="entry name" value="tatC"/>
    <property type="match status" value="1"/>
</dbReference>
<dbReference type="PANTHER" id="PTHR30371">
    <property type="entry name" value="SEC-INDEPENDENT PROTEIN TRANSLOCASE PROTEIN TATC"/>
    <property type="match status" value="1"/>
</dbReference>
<comment type="caution">
    <text evidence="6">The sequence shown here is derived from an EMBL/GenBank/DDBJ whole genome shotgun (WGS) entry which is preliminary data.</text>
</comment>
<dbReference type="EMBL" id="MASR01000001">
    <property type="protein sequence ID" value="OFE13983.1"/>
    <property type="molecule type" value="Genomic_DNA"/>
</dbReference>
<dbReference type="InterPro" id="IPR019820">
    <property type="entry name" value="Sec-indep_translocase_CS"/>
</dbReference>
<protein>
    <recommendedName>
        <fullName evidence="5">Sec-independent protein translocase protein TatC</fullName>
    </recommendedName>
</protein>
<feature type="transmembrane region" description="Helical" evidence="5">
    <location>
        <begin position="68"/>
        <end position="89"/>
    </location>
</feature>
<evidence type="ECO:0000256" key="1">
    <source>
        <dbReference type="ARBA" id="ARBA00004141"/>
    </source>
</evidence>
<dbReference type="HAMAP" id="MF_00902">
    <property type="entry name" value="TatC"/>
    <property type="match status" value="1"/>
</dbReference>
<reference evidence="7" key="1">
    <citation type="submission" date="2016-07" db="EMBL/GenBank/DDBJ databases">
        <authorList>
            <person name="Florea S."/>
            <person name="Webb J.S."/>
            <person name="Jaromczyk J."/>
            <person name="Schardl C.L."/>
        </authorList>
    </citation>
    <scope>NUCLEOTIDE SEQUENCE [LARGE SCALE GENOMIC DNA]</scope>
    <source>
        <strain evidence="7">KCTC 42131</strain>
    </source>
</reference>
<dbReference type="GO" id="GO:0009977">
    <property type="term" value="F:proton motive force dependent protein transmembrane transporter activity"/>
    <property type="evidence" value="ECO:0007669"/>
    <property type="project" value="TreeGrafter"/>
</dbReference>
<keyword evidence="4 5" id="KW-0472">Membrane</keyword>
<dbReference type="InterPro" id="IPR002033">
    <property type="entry name" value="TatC"/>
</dbReference>
<evidence type="ECO:0000256" key="3">
    <source>
        <dbReference type="ARBA" id="ARBA00022989"/>
    </source>
</evidence>
<evidence type="ECO:0000256" key="2">
    <source>
        <dbReference type="ARBA" id="ARBA00022692"/>
    </source>
</evidence>
<feature type="transmembrane region" description="Helical" evidence="5">
    <location>
        <begin position="101"/>
        <end position="131"/>
    </location>
</feature>
<dbReference type="Proteomes" id="UP000175669">
    <property type="component" value="Unassembled WGS sequence"/>
</dbReference>
<keyword evidence="5" id="KW-0813">Transport</keyword>
<keyword evidence="5" id="KW-0653">Protein transport</keyword>
<name>A0A1E8CNJ4_9GAMM</name>
<dbReference type="PROSITE" id="PS01218">
    <property type="entry name" value="TATC"/>
    <property type="match status" value="1"/>
</dbReference>
<sequence length="244" mass="27284">MTLVGHLVELRDRLLRCIAALLVIFLGLIYFANDIYTFVASPLVSVLPPDTSMIAIDPTSPFFTPFKLTFYASLFICAPYLLFQIWAFIAPGLYRNEKSLAIPLFVSSVLLFYAGMAFAYYVLFGVVFSFFVSVAPEDIAVAPDIASYLSFVLKIFFAFGFAFEIPIAVFLFMWAGLIEPESLKKKRPYVVVGCFVVAMLLTPPDPFTQSLLALPMWMLFELGVFFGTAFLKKKATEEAQNPDA</sequence>
<comment type="function">
    <text evidence="5">Part of the twin-arginine translocation (Tat) system that transports large folded proteins containing a characteristic twin-arginine motif in their signal peptide across membranes. Together with TatB, TatC is part of a receptor directly interacting with Tat signal peptides.</text>
</comment>
<gene>
    <name evidence="5" type="primary">tatC</name>
    <name evidence="6" type="ORF">PHACT_06745</name>
</gene>
<comment type="subunit">
    <text evidence="5">The Tat system comprises two distinct complexes: a TatABC complex, containing multiple copies of TatA, TatB and TatC subunits, and a separate TatA complex, containing only TatA subunits. Substrates initially bind to the TatABC complex, which probably triggers association of the separate TatA complex to form the active translocon.</text>
</comment>
<dbReference type="GO" id="GO:0043953">
    <property type="term" value="P:protein transport by the Tat complex"/>
    <property type="evidence" value="ECO:0007669"/>
    <property type="project" value="UniProtKB-UniRule"/>
</dbReference>